<dbReference type="InterPro" id="IPR016032">
    <property type="entry name" value="Sig_transdc_resp-reg_C-effctor"/>
</dbReference>
<evidence type="ECO:0000313" key="4">
    <source>
        <dbReference type="EMBL" id="QUF06409.1"/>
    </source>
</evidence>
<evidence type="ECO:0000313" key="5">
    <source>
        <dbReference type="Proteomes" id="UP000677152"/>
    </source>
</evidence>
<dbReference type="Gene3D" id="1.10.10.10">
    <property type="entry name" value="Winged helix-like DNA-binding domain superfamily/Winged helix DNA-binding domain"/>
    <property type="match status" value="1"/>
</dbReference>
<dbReference type="Proteomes" id="UP000677152">
    <property type="component" value="Chromosome"/>
</dbReference>
<dbReference type="Pfam" id="PF00196">
    <property type="entry name" value="GerE"/>
    <property type="match status" value="1"/>
</dbReference>
<reference evidence="4" key="1">
    <citation type="submission" date="2021-04" db="EMBL/GenBank/DDBJ databases">
        <title>Genomic sequence of Actinosynnema pretiosum subsp. pretiosum ATCC 31280 (C-14919).</title>
        <authorList>
            <person name="Bai L."/>
            <person name="Wang X."/>
            <person name="Xiao Y."/>
        </authorList>
    </citation>
    <scope>NUCLEOTIDE SEQUENCE</scope>
    <source>
        <strain evidence="4">ATCC 31280</strain>
    </source>
</reference>
<sequence>MLLGRDRQRVAVDALLDHARAGRGGALVLRGGPGTGKTALLRAARRAAADFADDPRLVLLCVDDAHLLDLSALLTLLPDLTSEPVAVLLACETDLPHLPSVELTPLTHPDSLRVLNDLRPGLPADLAADLAHLACGNPLALVELAAALTAEHLGGTAPAPTALPADSLLRSRLRARFHALSPRARTAAALSLVDPDLDPDTLARLPDVGPAAVQEAAPLLTPGPLTRTTLAAELPLSERYAAHTTLAKALPPGPRRTWHQAATAPGARDAQAERLHAEARRARRCGDHVRAARDHDRAAALTSAPALRARRLVSAAADHWTSGSAGPARSALTAAARLSDSPELRALADLVRGGLDLGGGQPDGAARRLLRAAADLAGAHRAQAALALGFAGEAACSAGDHALHTEIAHAAAALRAPDDPDPQALVLDHVLGMEATFRGRHAEAVPLLRAVVATAERTPVPQAGVWGGHAAYVLGDSAKAHELAGGAVVATRERGLTAFLPWALIYQALSALLLDRHALAFSAAFEGLHAAEAVGQRNAAADHLMILALLSALRGDCDTALHRVDTAAEQVSRHGLGRAGTLAAWALACVDLARERPVVALERLRALESGGRYGGVHEGIRTMAVPHLVEAAAGCGEVGWAERELRRFRRWADSGGSAARQAVVHRCLGVLADGDDAREHFTEALRLHRGSGGALELARTQLVHGRWLRRSRRPRAAREVLREAADIFERQEAEHWAARARAELRAAGETAPGGERTVERTGDRPGGRTGGRTGDRSGGGFAELTPQQARIARLVAEGASNREVAARLFLSHRTVEHHLRNIFARLEVRSRVELVKRFG</sequence>
<dbReference type="InterPro" id="IPR039420">
    <property type="entry name" value="WalR-like"/>
</dbReference>
<feature type="compositionally biased region" description="Basic and acidic residues" evidence="2">
    <location>
        <begin position="756"/>
        <end position="766"/>
    </location>
</feature>
<accession>A0AA45R616</accession>
<dbReference type="PANTHER" id="PTHR43214">
    <property type="entry name" value="TWO-COMPONENT RESPONSE REGULATOR"/>
    <property type="match status" value="1"/>
</dbReference>
<dbReference type="SUPFAM" id="SSF46894">
    <property type="entry name" value="C-terminal effector domain of the bipartite response regulators"/>
    <property type="match status" value="1"/>
</dbReference>
<feature type="region of interest" description="Disordered" evidence="2">
    <location>
        <begin position="745"/>
        <end position="782"/>
    </location>
</feature>
<dbReference type="AlphaFoldDB" id="A0AA45R616"/>
<name>A0AA45R616_9PSEU</name>
<evidence type="ECO:0000256" key="2">
    <source>
        <dbReference type="SAM" id="MobiDB-lite"/>
    </source>
</evidence>
<evidence type="ECO:0000259" key="3">
    <source>
        <dbReference type="PROSITE" id="PS50043"/>
    </source>
</evidence>
<dbReference type="PRINTS" id="PR00038">
    <property type="entry name" value="HTHLUXR"/>
</dbReference>
<keyword evidence="1" id="KW-0238">DNA-binding</keyword>
<dbReference type="PANTHER" id="PTHR43214:SF42">
    <property type="entry name" value="TRANSCRIPTIONAL REGULATORY PROTEIN DESR"/>
    <property type="match status" value="1"/>
</dbReference>
<dbReference type="SUPFAM" id="SSF52540">
    <property type="entry name" value="P-loop containing nucleoside triphosphate hydrolases"/>
    <property type="match status" value="1"/>
</dbReference>
<dbReference type="InterPro" id="IPR027417">
    <property type="entry name" value="P-loop_NTPase"/>
</dbReference>
<dbReference type="InterPro" id="IPR000792">
    <property type="entry name" value="Tscrpt_reg_LuxR_C"/>
</dbReference>
<gene>
    <name evidence="4" type="ORF">KCV87_10315</name>
</gene>
<dbReference type="GO" id="GO:0003677">
    <property type="term" value="F:DNA binding"/>
    <property type="evidence" value="ECO:0007669"/>
    <property type="project" value="UniProtKB-KW"/>
</dbReference>
<feature type="domain" description="HTH luxR-type" evidence="3">
    <location>
        <begin position="777"/>
        <end position="839"/>
    </location>
</feature>
<dbReference type="EMBL" id="CP073249">
    <property type="protein sequence ID" value="QUF06409.1"/>
    <property type="molecule type" value="Genomic_DNA"/>
</dbReference>
<dbReference type="GO" id="GO:0006355">
    <property type="term" value="P:regulation of DNA-templated transcription"/>
    <property type="evidence" value="ECO:0007669"/>
    <property type="project" value="InterPro"/>
</dbReference>
<dbReference type="PROSITE" id="PS50043">
    <property type="entry name" value="HTH_LUXR_2"/>
    <property type="match status" value="1"/>
</dbReference>
<organism evidence="4 5">
    <name type="scientific">Actinosynnema pretiosum subsp. pretiosum</name>
    <dbReference type="NCBI Taxonomy" id="103721"/>
    <lineage>
        <taxon>Bacteria</taxon>
        <taxon>Bacillati</taxon>
        <taxon>Actinomycetota</taxon>
        <taxon>Actinomycetes</taxon>
        <taxon>Pseudonocardiales</taxon>
        <taxon>Pseudonocardiaceae</taxon>
        <taxon>Actinosynnema</taxon>
    </lineage>
</organism>
<dbReference type="CDD" id="cd06170">
    <property type="entry name" value="LuxR_C_like"/>
    <property type="match status" value="1"/>
</dbReference>
<feature type="compositionally biased region" description="Gly residues" evidence="2">
    <location>
        <begin position="767"/>
        <end position="781"/>
    </location>
</feature>
<protein>
    <submittedName>
        <fullName evidence="4">Helix-turn-helix domain-containing protein</fullName>
    </submittedName>
</protein>
<proteinExistence type="predicted"/>
<dbReference type="PROSITE" id="PS00622">
    <property type="entry name" value="HTH_LUXR_1"/>
    <property type="match status" value="1"/>
</dbReference>
<evidence type="ECO:0000256" key="1">
    <source>
        <dbReference type="ARBA" id="ARBA00023125"/>
    </source>
</evidence>
<dbReference type="SMART" id="SM00421">
    <property type="entry name" value="HTH_LUXR"/>
    <property type="match status" value="1"/>
</dbReference>
<dbReference type="InterPro" id="IPR036388">
    <property type="entry name" value="WH-like_DNA-bd_sf"/>
</dbReference>